<evidence type="ECO:0000313" key="2">
    <source>
        <dbReference type="EMBL" id="CAG6495195.1"/>
    </source>
</evidence>
<evidence type="ECO:0000256" key="1">
    <source>
        <dbReference type="SAM" id="MobiDB-lite"/>
    </source>
</evidence>
<name>A0A8D8G5G9_CULPI</name>
<feature type="compositionally biased region" description="Polar residues" evidence="1">
    <location>
        <begin position="50"/>
        <end position="75"/>
    </location>
</feature>
<organism evidence="2">
    <name type="scientific">Culex pipiens</name>
    <name type="common">House mosquito</name>
    <dbReference type="NCBI Taxonomy" id="7175"/>
    <lineage>
        <taxon>Eukaryota</taxon>
        <taxon>Metazoa</taxon>
        <taxon>Ecdysozoa</taxon>
        <taxon>Arthropoda</taxon>
        <taxon>Hexapoda</taxon>
        <taxon>Insecta</taxon>
        <taxon>Pterygota</taxon>
        <taxon>Neoptera</taxon>
        <taxon>Endopterygota</taxon>
        <taxon>Diptera</taxon>
        <taxon>Nematocera</taxon>
        <taxon>Culicoidea</taxon>
        <taxon>Culicidae</taxon>
        <taxon>Culicinae</taxon>
        <taxon>Culicini</taxon>
        <taxon>Culex</taxon>
        <taxon>Culex</taxon>
    </lineage>
</organism>
<sequence>MRPRSISTQRVRCCTNTSWCRQTGTGPLPWNWLNSSLASVILTMPWTTEQQQFPSDSRNWPSSEETGEQFTTALQHRSAHRLPGNLRQETLLDRSISRLFSDQHGETPALPDPVPNYHAEKPPRLQPSTSCQKCTYSSA</sequence>
<dbReference type="AlphaFoldDB" id="A0A8D8G5G9"/>
<protein>
    <submittedName>
        <fullName evidence="2">(northern house mosquito) hypothetical protein</fullName>
    </submittedName>
</protein>
<feature type="compositionally biased region" description="Polar residues" evidence="1">
    <location>
        <begin position="126"/>
        <end position="139"/>
    </location>
</feature>
<proteinExistence type="predicted"/>
<feature type="region of interest" description="Disordered" evidence="1">
    <location>
        <begin position="50"/>
        <end position="86"/>
    </location>
</feature>
<reference evidence="2" key="1">
    <citation type="submission" date="2021-05" db="EMBL/GenBank/DDBJ databases">
        <authorList>
            <person name="Alioto T."/>
            <person name="Alioto T."/>
            <person name="Gomez Garrido J."/>
        </authorList>
    </citation>
    <scope>NUCLEOTIDE SEQUENCE</scope>
</reference>
<accession>A0A8D8G5G9</accession>
<dbReference type="EMBL" id="HBUE01127788">
    <property type="protein sequence ID" value="CAG6495195.1"/>
    <property type="molecule type" value="Transcribed_RNA"/>
</dbReference>
<feature type="region of interest" description="Disordered" evidence="1">
    <location>
        <begin position="100"/>
        <end position="139"/>
    </location>
</feature>